<accession>A0A7I8D1G8</accession>
<organism evidence="1 2">
    <name type="scientific">Solibaculum mannosilyticum</name>
    <dbReference type="NCBI Taxonomy" id="2780922"/>
    <lineage>
        <taxon>Bacteria</taxon>
        <taxon>Bacillati</taxon>
        <taxon>Bacillota</taxon>
        <taxon>Clostridia</taxon>
        <taxon>Eubacteriales</taxon>
        <taxon>Oscillospiraceae</taxon>
        <taxon>Solibaculum</taxon>
    </lineage>
</organism>
<dbReference type="InterPro" id="IPR022555">
    <property type="entry name" value="DUF2577"/>
</dbReference>
<dbReference type="Proteomes" id="UP000593890">
    <property type="component" value="Chromosome"/>
</dbReference>
<dbReference type="AlphaFoldDB" id="A0A7I8D1G8"/>
<name>A0A7I8D1G8_9FIRM</name>
<gene>
    <name evidence="1" type="ORF">C12CBH8_12860</name>
</gene>
<dbReference type="Pfam" id="PF10844">
    <property type="entry name" value="DUF2577"/>
    <property type="match status" value="2"/>
</dbReference>
<protein>
    <recommendedName>
        <fullName evidence="3">DUF2577 domain-containing protein</fullName>
    </recommendedName>
</protein>
<sequence>MPNMVDLMKTAAMEAMEQSKPVSIHFGTVLNASPLQVNVEQRLTLDEPFLVLTETSKQLSTGDKIILLRMQGGQRYIVLDKEAT</sequence>
<proteinExistence type="predicted"/>
<reference evidence="2" key="1">
    <citation type="submission" date="2020-07" db="EMBL/GenBank/DDBJ databases">
        <title>Complete genome sequencing of Clostridia bacterium strain 12CBH8.</title>
        <authorList>
            <person name="Sakamoto M."/>
            <person name="Murakami T."/>
            <person name="Mori H."/>
        </authorList>
    </citation>
    <scope>NUCLEOTIDE SEQUENCE [LARGE SCALE GENOMIC DNA]</scope>
    <source>
        <strain evidence="2">12CBH8</strain>
    </source>
</reference>
<evidence type="ECO:0000313" key="2">
    <source>
        <dbReference type="Proteomes" id="UP000593890"/>
    </source>
</evidence>
<evidence type="ECO:0000313" key="1">
    <source>
        <dbReference type="EMBL" id="BCI60647.1"/>
    </source>
</evidence>
<dbReference type="EMBL" id="AP023321">
    <property type="protein sequence ID" value="BCI60647.1"/>
    <property type="molecule type" value="Genomic_DNA"/>
</dbReference>
<dbReference type="RefSeq" id="WP_090266011.1">
    <property type="nucleotide sequence ID" value="NZ_AP023321.1"/>
</dbReference>
<dbReference type="KEGG" id="sman:C12CBH8_12860"/>
<evidence type="ECO:0008006" key="3">
    <source>
        <dbReference type="Google" id="ProtNLM"/>
    </source>
</evidence>
<keyword evidence="2" id="KW-1185">Reference proteome</keyword>